<comment type="caution">
    <text evidence="1">The sequence shown here is derived from an EMBL/GenBank/DDBJ whole genome shotgun (WGS) entry which is preliminary data.</text>
</comment>
<reference evidence="1 2" key="1">
    <citation type="submission" date="2020-03" db="EMBL/GenBank/DDBJ databases">
        <title>Bradyrhizobium diversity isolated from nodules of Indigofera sp.</title>
        <authorList>
            <person name="Klepa M."/>
            <person name="Helene L."/>
            <person name="Hungria M."/>
        </authorList>
    </citation>
    <scope>NUCLEOTIDE SEQUENCE [LARGE SCALE GENOMIC DNA]</scope>
    <source>
        <strain evidence="1 2">WSM 1791</strain>
    </source>
</reference>
<evidence type="ECO:0000313" key="2">
    <source>
        <dbReference type="Proteomes" id="UP000544122"/>
    </source>
</evidence>
<dbReference type="EMBL" id="JAAVLX010000018">
    <property type="protein sequence ID" value="NOJ44542.1"/>
    <property type="molecule type" value="Genomic_DNA"/>
</dbReference>
<gene>
    <name evidence="1" type="ORF">HCN58_34250</name>
</gene>
<keyword evidence="2" id="KW-1185">Reference proteome</keyword>
<protein>
    <submittedName>
        <fullName evidence="1">Uncharacterized protein</fullName>
    </submittedName>
</protein>
<sequence length="75" mass="8283">MFVVLLMIALGSAIPWTKLRHALIAAATTENMQDHSGQQPILDRNLMVNGLALTSKNVSANDAQSMKRNSPYFRL</sequence>
<dbReference type="Proteomes" id="UP000544122">
    <property type="component" value="Unassembled WGS sequence"/>
</dbReference>
<proteinExistence type="predicted"/>
<accession>A0A7Y4GZJ6</accession>
<organism evidence="1 2">
    <name type="scientific">Bradyrhizobium australiense</name>
    <dbReference type="NCBI Taxonomy" id="2721161"/>
    <lineage>
        <taxon>Bacteria</taxon>
        <taxon>Pseudomonadati</taxon>
        <taxon>Pseudomonadota</taxon>
        <taxon>Alphaproteobacteria</taxon>
        <taxon>Hyphomicrobiales</taxon>
        <taxon>Nitrobacteraceae</taxon>
        <taxon>Bradyrhizobium</taxon>
    </lineage>
</organism>
<dbReference type="RefSeq" id="WP_171583725.1">
    <property type="nucleotide sequence ID" value="NZ_JAAVLX010000018.1"/>
</dbReference>
<dbReference type="AlphaFoldDB" id="A0A7Y4GZJ6"/>
<name>A0A7Y4GZJ6_9BRAD</name>
<evidence type="ECO:0000313" key="1">
    <source>
        <dbReference type="EMBL" id="NOJ44542.1"/>
    </source>
</evidence>